<dbReference type="GeneID" id="19142659"/>
<name>W6Y6N3_COCC2</name>
<dbReference type="EMBL" id="KI965047">
    <property type="protein sequence ID" value="EUC26966.1"/>
    <property type="molecule type" value="Genomic_DNA"/>
</dbReference>
<dbReference type="RefSeq" id="XP_007718728.1">
    <property type="nucleotide sequence ID" value="XM_007720538.1"/>
</dbReference>
<proteinExistence type="predicted"/>
<sequence length="50" mass="5677">MEKYDEKKSQMLQYKIFRGHFHGTVGTSTVEVDQRYSKIGHGKSGTGIES</sequence>
<evidence type="ECO:0000313" key="1">
    <source>
        <dbReference type="EMBL" id="EUC26966.1"/>
    </source>
</evidence>
<gene>
    <name evidence="1" type="ORF">COCCADRAFT_10292</name>
</gene>
<dbReference type="HOGENOM" id="CLU_3124740_0_0_1"/>
<organism evidence="1 2">
    <name type="scientific">Cochliobolus carbonum (strain 26-R-13)</name>
    <name type="common">Maize leaf spot fungus</name>
    <name type="synonym">Bipolaris zeicola</name>
    <dbReference type="NCBI Taxonomy" id="930089"/>
    <lineage>
        <taxon>Eukaryota</taxon>
        <taxon>Fungi</taxon>
        <taxon>Dikarya</taxon>
        <taxon>Ascomycota</taxon>
        <taxon>Pezizomycotina</taxon>
        <taxon>Dothideomycetes</taxon>
        <taxon>Pleosporomycetidae</taxon>
        <taxon>Pleosporales</taxon>
        <taxon>Pleosporineae</taxon>
        <taxon>Pleosporaceae</taxon>
        <taxon>Bipolaris</taxon>
    </lineage>
</organism>
<reference evidence="1 2" key="1">
    <citation type="journal article" date="2013" name="PLoS Genet.">
        <title>Comparative genome structure, secondary metabolite, and effector coding capacity across Cochliobolus pathogens.</title>
        <authorList>
            <person name="Condon B.J."/>
            <person name="Leng Y."/>
            <person name="Wu D."/>
            <person name="Bushley K.E."/>
            <person name="Ohm R.A."/>
            <person name="Otillar R."/>
            <person name="Martin J."/>
            <person name="Schackwitz W."/>
            <person name="Grimwood J."/>
            <person name="MohdZainudin N."/>
            <person name="Xue C."/>
            <person name="Wang R."/>
            <person name="Manning V.A."/>
            <person name="Dhillon B."/>
            <person name="Tu Z.J."/>
            <person name="Steffenson B.J."/>
            <person name="Salamov A."/>
            <person name="Sun H."/>
            <person name="Lowry S."/>
            <person name="LaButti K."/>
            <person name="Han J."/>
            <person name="Copeland A."/>
            <person name="Lindquist E."/>
            <person name="Barry K."/>
            <person name="Schmutz J."/>
            <person name="Baker S.E."/>
            <person name="Ciuffetti L.M."/>
            <person name="Grigoriev I.V."/>
            <person name="Zhong S."/>
            <person name="Turgeon B.G."/>
        </authorList>
    </citation>
    <scope>NUCLEOTIDE SEQUENCE [LARGE SCALE GENOMIC DNA]</scope>
    <source>
        <strain evidence="1 2">26-R-13</strain>
    </source>
</reference>
<dbReference type="KEGG" id="bze:COCCADRAFT_10292"/>
<dbReference type="AlphaFoldDB" id="W6Y6N3"/>
<dbReference type="Proteomes" id="UP000053841">
    <property type="component" value="Unassembled WGS sequence"/>
</dbReference>
<evidence type="ECO:0000313" key="2">
    <source>
        <dbReference type="Proteomes" id="UP000053841"/>
    </source>
</evidence>
<protein>
    <submittedName>
        <fullName evidence="1">Uncharacterized protein</fullName>
    </submittedName>
</protein>
<keyword evidence="2" id="KW-1185">Reference proteome</keyword>
<accession>W6Y6N3</accession>